<dbReference type="OrthoDB" id="266718at2759"/>
<keyword evidence="3" id="KW-0547">Nucleotide-binding</keyword>
<name>A0A6A5WEV2_9PLEO</name>
<dbReference type="InterPro" id="IPR011009">
    <property type="entry name" value="Kinase-like_dom_sf"/>
</dbReference>
<keyword evidence="5" id="KW-0067">ATP-binding</keyword>
<keyword evidence="4 9" id="KW-0418">Kinase</keyword>
<keyword evidence="10" id="KW-1185">Reference proteome</keyword>
<comment type="catalytic activity">
    <reaction evidence="6">
        <text>L-threonyl-[protein] + ATP = O-phospho-L-threonyl-[protein] + ADP + H(+)</text>
        <dbReference type="Rhea" id="RHEA:46608"/>
        <dbReference type="Rhea" id="RHEA-COMP:11060"/>
        <dbReference type="Rhea" id="RHEA-COMP:11605"/>
        <dbReference type="ChEBI" id="CHEBI:15378"/>
        <dbReference type="ChEBI" id="CHEBI:30013"/>
        <dbReference type="ChEBI" id="CHEBI:30616"/>
        <dbReference type="ChEBI" id="CHEBI:61977"/>
        <dbReference type="ChEBI" id="CHEBI:456216"/>
        <dbReference type="EC" id="2.7.11.24"/>
    </reaction>
    <physiologicalReaction direction="left-to-right" evidence="6">
        <dbReference type="Rhea" id="RHEA:46609"/>
    </physiologicalReaction>
</comment>
<dbReference type="PANTHER" id="PTHR48016">
    <property type="entry name" value="MAP KINASE KINASE KINASE SSK2-RELATED-RELATED"/>
    <property type="match status" value="1"/>
</dbReference>
<evidence type="ECO:0000256" key="4">
    <source>
        <dbReference type="ARBA" id="ARBA00022777"/>
    </source>
</evidence>
<evidence type="ECO:0000259" key="8">
    <source>
        <dbReference type="PROSITE" id="PS50011"/>
    </source>
</evidence>
<proteinExistence type="predicted"/>
<dbReference type="PANTHER" id="PTHR48016:SF48">
    <property type="entry name" value="SERINE_THREONINE-PROTEIN KINASE BCK1_SLK1_SSP31"/>
    <property type="match status" value="1"/>
</dbReference>
<dbReference type="AlphaFoldDB" id="A0A6A5WEV2"/>
<dbReference type="Gene3D" id="1.10.510.10">
    <property type="entry name" value="Transferase(Phosphotransferase) domain 1"/>
    <property type="match status" value="1"/>
</dbReference>
<protein>
    <recommendedName>
        <fullName evidence="1">mitogen-activated protein kinase</fullName>
        <ecNumber evidence="1">2.7.11.24</ecNumber>
    </recommendedName>
</protein>
<reference evidence="9" key="1">
    <citation type="journal article" date="2020" name="Stud. Mycol.">
        <title>101 Dothideomycetes genomes: a test case for predicting lifestyles and emergence of pathogens.</title>
        <authorList>
            <person name="Haridas S."/>
            <person name="Albert R."/>
            <person name="Binder M."/>
            <person name="Bloem J."/>
            <person name="Labutti K."/>
            <person name="Salamov A."/>
            <person name="Andreopoulos B."/>
            <person name="Baker S."/>
            <person name="Barry K."/>
            <person name="Bills G."/>
            <person name="Bluhm B."/>
            <person name="Cannon C."/>
            <person name="Castanera R."/>
            <person name="Culley D."/>
            <person name="Daum C."/>
            <person name="Ezra D."/>
            <person name="Gonzalez J."/>
            <person name="Henrissat B."/>
            <person name="Kuo A."/>
            <person name="Liang C."/>
            <person name="Lipzen A."/>
            <person name="Lutzoni F."/>
            <person name="Magnuson J."/>
            <person name="Mondo S."/>
            <person name="Nolan M."/>
            <person name="Ohm R."/>
            <person name="Pangilinan J."/>
            <person name="Park H.-J."/>
            <person name="Ramirez L."/>
            <person name="Alfaro M."/>
            <person name="Sun H."/>
            <person name="Tritt A."/>
            <person name="Yoshinaga Y."/>
            <person name="Zwiers L.-H."/>
            <person name="Turgeon B."/>
            <person name="Goodwin S."/>
            <person name="Spatafora J."/>
            <person name="Crous P."/>
            <person name="Grigoriev I."/>
        </authorList>
    </citation>
    <scope>NUCLEOTIDE SEQUENCE</scope>
    <source>
        <strain evidence="9">CBS 123094</strain>
    </source>
</reference>
<dbReference type="PROSITE" id="PS50011">
    <property type="entry name" value="PROTEIN_KINASE_DOM"/>
    <property type="match status" value="1"/>
</dbReference>
<dbReference type="EMBL" id="ML977628">
    <property type="protein sequence ID" value="KAF1996186.1"/>
    <property type="molecule type" value="Genomic_DNA"/>
</dbReference>
<dbReference type="Pfam" id="PF00069">
    <property type="entry name" value="Pkinase"/>
    <property type="match status" value="1"/>
</dbReference>
<gene>
    <name evidence="9" type="ORF">P154DRAFT_443909</name>
</gene>
<feature type="domain" description="Protein kinase" evidence="8">
    <location>
        <begin position="1"/>
        <end position="263"/>
    </location>
</feature>
<evidence type="ECO:0000256" key="6">
    <source>
        <dbReference type="ARBA" id="ARBA00047919"/>
    </source>
</evidence>
<evidence type="ECO:0000256" key="2">
    <source>
        <dbReference type="ARBA" id="ARBA00022679"/>
    </source>
</evidence>
<dbReference type="InterPro" id="IPR000719">
    <property type="entry name" value="Prot_kinase_dom"/>
</dbReference>
<accession>A0A6A5WEV2</accession>
<keyword evidence="2" id="KW-0808">Transferase</keyword>
<dbReference type="EC" id="2.7.11.24" evidence="1"/>
<dbReference type="SUPFAM" id="SSF56112">
    <property type="entry name" value="Protein kinase-like (PK-like)"/>
    <property type="match status" value="1"/>
</dbReference>
<dbReference type="InterPro" id="IPR050538">
    <property type="entry name" value="MAP_kinase_kinase_kinase"/>
</dbReference>
<evidence type="ECO:0000256" key="1">
    <source>
        <dbReference type="ARBA" id="ARBA00012411"/>
    </source>
</evidence>
<organism evidence="9 10">
    <name type="scientific">Amniculicola lignicola CBS 123094</name>
    <dbReference type="NCBI Taxonomy" id="1392246"/>
    <lineage>
        <taxon>Eukaryota</taxon>
        <taxon>Fungi</taxon>
        <taxon>Dikarya</taxon>
        <taxon>Ascomycota</taxon>
        <taxon>Pezizomycotina</taxon>
        <taxon>Dothideomycetes</taxon>
        <taxon>Pleosporomycetidae</taxon>
        <taxon>Pleosporales</taxon>
        <taxon>Amniculicolaceae</taxon>
        <taxon>Amniculicola</taxon>
    </lineage>
</organism>
<evidence type="ECO:0000313" key="9">
    <source>
        <dbReference type="EMBL" id="KAF1996186.1"/>
    </source>
</evidence>
<evidence type="ECO:0000256" key="7">
    <source>
        <dbReference type="ARBA" id="ARBA00048130"/>
    </source>
</evidence>
<dbReference type="GO" id="GO:0004707">
    <property type="term" value="F:MAP kinase activity"/>
    <property type="evidence" value="ECO:0007669"/>
    <property type="project" value="UniProtKB-EC"/>
</dbReference>
<dbReference type="GO" id="GO:0005524">
    <property type="term" value="F:ATP binding"/>
    <property type="evidence" value="ECO:0007669"/>
    <property type="project" value="UniProtKB-KW"/>
</dbReference>
<dbReference type="Proteomes" id="UP000799779">
    <property type="component" value="Unassembled WGS sequence"/>
</dbReference>
<sequence length="282" mass="31825">MESTSGQFIAVKEIIFDETDKNKAARVGKSRLTAGLARHVVQIAQSLDHPRILPYLGHLMKDNKFSILTEFFPGGTLGACLRKYGKFGELQASNFTRQILEGLAYMHSEGVIHRDLKADKIYLDLNGTCKIGWNLMMERVDHPYGEGVPETRLWSTYWQGPEVIRSEGLNYTPKSDIWSLGCLLLELVSGQRPFSEEEVIGTIYRLGTLSVSPPIPDDIIGELRAETFAFLYDCWTIDVKERPTAENLLLSPFCYIDKSHDFLDSDLYGKIRAGFLPDQIGK</sequence>
<comment type="catalytic activity">
    <reaction evidence="7">
        <text>L-seryl-[protein] + ATP = O-phospho-L-seryl-[protein] + ADP + H(+)</text>
        <dbReference type="Rhea" id="RHEA:17989"/>
        <dbReference type="Rhea" id="RHEA-COMP:9863"/>
        <dbReference type="Rhea" id="RHEA-COMP:11604"/>
        <dbReference type="ChEBI" id="CHEBI:15378"/>
        <dbReference type="ChEBI" id="CHEBI:29999"/>
        <dbReference type="ChEBI" id="CHEBI:30616"/>
        <dbReference type="ChEBI" id="CHEBI:83421"/>
        <dbReference type="ChEBI" id="CHEBI:456216"/>
        <dbReference type="EC" id="2.7.11.24"/>
    </reaction>
    <physiologicalReaction direction="left-to-right" evidence="7">
        <dbReference type="Rhea" id="RHEA:17990"/>
    </physiologicalReaction>
</comment>
<evidence type="ECO:0000256" key="5">
    <source>
        <dbReference type="ARBA" id="ARBA00022840"/>
    </source>
</evidence>
<evidence type="ECO:0000256" key="3">
    <source>
        <dbReference type="ARBA" id="ARBA00022741"/>
    </source>
</evidence>
<evidence type="ECO:0000313" key="10">
    <source>
        <dbReference type="Proteomes" id="UP000799779"/>
    </source>
</evidence>